<keyword evidence="6 9" id="KW-1133">Transmembrane helix</keyword>
<dbReference type="InterPro" id="IPR050445">
    <property type="entry name" value="Bact_polysacc_biosynth/exp"/>
</dbReference>
<evidence type="ECO:0000256" key="3">
    <source>
        <dbReference type="ARBA" id="ARBA00022692"/>
    </source>
</evidence>
<comment type="subcellular location">
    <subcellularLocation>
        <location evidence="1">Cell membrane</location>
        <topology evidence="1">Multi-pass membrane protein</topology>
    </subcellularLocation>
</comment>
<dbReference type="GO" id="GO:0004713">
    <property type="term" value="F:protein tyrosine kinase activity"/>
    <property type="evidence" value="ECO:0007669"/>
    <property type="project" value="TreeGrafter"/>
</dbReference>
<evidence type="ECO:0000256" key="2">
    <source>
        <dbReference type="ARBA" id="ARBA00022475"/>
    </source>
</evidence>
<keyword evidence="2" id="KW-1003">Cell membrane</keyword>
<dbReference type="EMBL" id="CP021376">
    <property type="protein sequence ID" value="ART80930.1"/>
    <property type="molecule type" value="Genomic_DNA"/>
</dbReference>
<feature type="domain" description="Tyrosine-protein kinase G-rich" evidence="11">
    <location>
        <begin position="415"/>
        <end position="486"/>
    </location>
</feature>
<keyword evidence="7 9" id="KW-0472">Membrane</keyword>
<dbReference type="PANTHER" id="PTHR32309:SF13">
    <property type="entry name" value="FERRIC ENTEROBACTIN TRANSPORT PROTEIN FEPE"/>
    <property type="match status" value="1"/>
</dbReference>
<evidence type="ECO:0000256" key="7">
    <source>
        <dbReference type="ARBA" id="ARBA00023136"/>
    </source>
</evidence>
<dbReference type="AlphaFoldDB" id="A0A1Y0D017"/>
<accession>A0A1Y0D017</accession>
<dbReference type="InterPro" id="IPR027417">
    <property type="entry name" value="P-loop_NTPase"/>
</dbReference>
<dbReference type="InterPro" id="IPR032807">
    <property type="entry name" value="GNVR"/>
</dbReference>
<dbReference type="InterPro" id="IPR003856">
    <property type="entry name" value="LPS_length_determ_N"/>
</dbReference>
<gene>
    <name evidence="12" type="ORF">CBP12_12845</name>
</gene>
<evidence type="ECO:0000256" key="9">
    <source>
        <dbReference type="SAM" id="Phobius"/>
    </source>
</evidence>
<dbReference type="Pfam" id="PF13807">
    <property type="entry name" value="GNVR"/>
    <property type="match status" value="1"/>
</dbReference>
<dbReference type="GO" id="GO:0005886">
    <property type="term" value="C:plasma membrane"/>
    <property type="evidence" value="ECO:0007669"/>
    <property type="project" value="UniProtKB-SubCell"/>
</dbReference>
<dbReference type="SUPFAM" id="SSF52540">
    <property type="entry name" value="P-loop containing nucleoside triphosphate hydrolases"/>
    <property type="match status" value="1"/>
</dbReference>
<dbReference type="Proteomes" id="UP000243793">
    <property type="component" value="Chromosome"/>
</dbReference>
<dbReference type="CDD" id="cd05387">
    <property type="entry name" value="BY-kinase"/>
    <property type="match status" value="1"/>
</dbReference>
<feature type="domain" description="Polysaccharide chain length determinant N-terminal" evidence="10">
    <location>
        <begin position="20"/>
        <end position="111"/>
    </location>
</feature>
<keyword evidence="13" id="KW-1185">Reference proteome</keyword>
<reference evidence="13" key="1">
    <citation type="submission" date="2017-05" db="EMBL/GenBank/DDBJ databases">
        <authorList>
            <person name="Sung H."/>
        </authorList>
    </citation>
    <scope>NUCLEOTIDE SEQUENCE [LARGE SCALE GENOMIC DNA]</scope>
    <source>
        <strain evidence="13">AMac2203</strain>
    </source>
</reference>
<feature type="coiled-coil region" evidence="8">
    <location>
        <begin position="382"/>
        <end position="409"/>
    </location>
</feature>
<evidence type="ECO:0000313" key="12">
    <source>
        <dbReference type="EMBL" id="ART80930.1"/>
    </source>
</evidence>
<sequence>MMTMKKYDKFELVENNHADEANVLALLKSIFRHKWSIAAFVFVVALFTTLIVSNIQTTYRASNTLLIEQSSNNLLSIEHIYGTEVTSTDYLQTQFGILRSRSLIERVVRELDLTTHPELDPRQEQKPLIDWKGMFSSNKEAEEDSQDVVATLPEPTGEHIIHEGFTRTNEEVFDDVVNNLSNKVFISPVTKTQLVEVHVEMHDAAAAVEITNALAKAYIESELDAKQATAKTATIWMEAQLEELKEHLHDSEQALQDFLEEKGLVNLNGITTISADQLTNNSTRLSDGRRAFYEAESMYRQVANIRKSDYMRLASVPAVMADPVVTQFKAAEATASSKVEELKKRYGNQHPLMIAATTELASAQANLRAQVEQVVASIENSYQLAKANNNALTNTYEENKDNIQDITRNEFKVRELQREVETNRSLYDTFLTRLKETTARQSLETAGARIIDEAVFPKYPIKPKKKLIVALASVVALIIGIGFALLIEALSNRFRSTADLETKLRRPVMGVLPAVKNKRSGIYHAYLDPQETSFADGIRNIRTNLILSQAKEAYKTIFVTSTAVNEGKSTVANNLAIALGSMERVLLIDSNLRDPIVAKNYQISANHAGLIDLISGKTALENCVVKHDGIDIMPTGVMQANALDALSSPRFVQVLNALAAQYDRIVIDGPAAQEVGDALILSRNVDAVIYVVNPDDVRMSQAQTSLDKLIQIGAPVKGVVMNT</sequence>
<dbReference type="InterPro" id="IPR005702">
    <property type="entry name" value="Wzc-like_C"/>
</dbReference>
<name>A0A1Y0D017_9GAMM</name>
<evidence type="ECO:0008006" key="14">
    <source>
        <dbReference type="Google" id="ProtNLM"/>
    </source>
</evidence>
<feature type="transmembrane region" description="Helical" evidence="9">
    <location>
        <begin position="35"/>
        <end position="55"/>
    </location>
</feature>
<organism evidence="12 13">
    <name type="scientific">Oceanisphaera avium</name>
    <dbReference type="NCBI Taxonomy" id="1903694"/>
    <lineage>
        <taxon>Bacteria</taxon>
        <taxon>Pseudomonadati</taxon>
        <taxon>Pseudomonadota</taxon>
        <taxon>Gammaproteobacteria</taxon>
        <taxon>Aeromonadales</taxon>
        <taxon>Aeromonadaceae</taxon>
        <taxon>Oceanisphaera</taxon>
    </lineage>
</organism>
<keyword evidence="5" id="KW-0067">ATP-binding</keyword>
<evidence type="ECO:0000313" key="13">
    <source>
        <dbReference type="Proteomes" id="UP000243793"/>
    </source>
</evidence>
<evidence type="ECO:0000259" key="10">
    <source>
        <dbReference type="Pfam" id="PF02706"/>
    </source>
</evidence>
<evidence type="ECO:0000259" key="11">
    <source>
        <dbReference type="Pfam" id="PF13807"/>
    </source>
</evidence>
<keyword evidence="3 9" id="KW-0812">Transmembrane</keyword>
<protein>
    <recommendedName>
        <fullName evidence="14">Chain-length determining protein</fullName>
    </recommendedName>
</protein>
<dbReference type="Pfam" id="PF02706">
    <property type="entry name" value="Wzz"/>
    <property type="match status" value="1"/>
</dbReference>
<feature type="transmembrane region" description="Helical" evidence="9">
    <location>
        <begin position="467"/>
        <end position="487"/>
    </location>
</feature>
<keyword evidence="4" id="KW-0547">Nucleotide-binding</keyword>
<evidence type="ECO:0000256" key="1">
    <source>
        <dbReference type="ARBA" id="ARBA00004651"/>
    </source>
</evidence>
<evidence type="ECO:0000256" key="6">
    <source>
        <dbReference type="ARBA" id="ARBA00022989"/>
    </source>
</evidence>
<keyword evidence="8" id="KW-0175">Coiled coil</keyword>
<evidence type="ECO:0000256" key="4">
    <source>
        <dbReference type="ARBA" id="ARBA00022741"/>
    </source>
</evidence>
<dbReference type="KEGG" id="ocm:CBP12_12845"/>
<evidence type="ECO:0000256" key="5">
    <source>
        <dbReference type="ARBA" id="ARBA00022840"/>
    </source>
</evidence>
<dbReference type="Gene3D" id="3.40.50.300">
    <property type="entry name" value="P-loop containing nucleotide triphosphate hydrolases"/>
    <property type="match status" value="1"/>
</dbReference>
<proteinExistence type="predicted"/>
<evidence type="ECO:0000256" key="8">
    <source>
        <dbReference type="SAM" id="Coils"/>
    </source>
</evidence>
<dbReference type="PANTHER" id="PTHR32309">
    <property type="entry name" value="TYROSINE-PROTEIN KINASE"/>
    <property type="match status" value="1"/>
</dbReference>